<keyword evidence="4 15" id="KW-0812">Transmembrane</keyword>
<sequence length="735" mass="81037">MSIKQNPLTTRKSMSIPAFFSMLLCLMFIAVNSSALPGCQNKCGNMDIPYPFGIGKGCALPWFGVNCNTNNFTVTSNDLGNLQILTFLPGEIRINSSRWIAYDCNNSASIPLRINLIGTPFTISNSLNKFVAIGCDTLGLVLDNSSFASGCMSMCLNRESVKSDGSCSGIGCCEVSLPKGMEYAALATASINNYTNVSNFDNCSYATIVEEESFKFFEPDQRNFLKQKDLVIRFDWIIGNESCTIAENSSSYMCTENSYCVDAPRGYGYLCNCSEGYRGNPYLNASAGCQDINECAESDPCVPSAHCKNFVPGYKCTCPFGRSGDGTKLGSGCTNHARIILIILVVCVGTGLIVGLSSMIYYGLKKRKLMKLKEEYFYKNGGLLLKQHVSSIEGTKCTTIFTSEELKKATNNYEESRVLGRGGYGTVYKGTLVDGSIVAIKKSKVVDKTQIDQFINEVVILTQINHKNVVKLLGCCLETEVPILVYEYISNGTLFHHIHGNSSSTLRISCANRLRIATETAEALAYLHSAASIPIFHRDIKSANILLDENYTAKVADFGASRLVAMNETEIPTVVQGTLGYLDPQYLQTSQLTEKSDVYSFGVVLVELLTSQKPVSFQRSKEYSTLAAYFKTSTENKDIREVLDEDIVREGRMEEVEAVVQLAWKCLRVKGEKRPTMKEVAQELGAITRFVPSSQAWFQNEEEMECLLERPQGNPSDESGLSIQNNLNMSLEIGR</sequence>
<dbReference type="CDD" id="cd14066">
    <property type="entry name" value="STKc_IRAK"/>
    <property type="match status" value="1"/>
</dbReference>
<dbReference type="Pfam" id="PF13947">
    <property type="entry name" value="GUB_WAK_bind"/>
    <property type="match status" value="1"/>
</dbReference>
<feature type="domain" description="Protein kinase" evidence="17">
    <location>
        <begin position="413"/>
        <end position="698"/>
    </location>
</feature>
<dbReference type="AlphaFoldDB" id="W1PUN2"/>
<dbReference type="GO" id="GO:0005524">
    <property type="term" value="F:ATP binding"/>
    <property type="evidence" value="ECO:0007669"/>
    <property type="project" value="UniProtKB-UniRule"/>
</dbReference>
<dbReference type="Gene3D" id="3.30.200.20">
    <property type="entry name" value="Phosphorylase Kinase, domain 1"/>
    <property type="match status" value="1"/>
</dbReference>
<dbReference type="FunFam" id="3.30.200.20:FF:000043">
    <property type="entry name" value="Wall-associated receptor kinase 2"/>
    <property type="match status" value="1"/>
</dbReference>
<evidence type="ECO:0008006" key="21">
    <source>
        <dbReference type="Google" id="ProtNLM"/>
    </source>
</evidence>
<keyword evidence="3" id="KW-0808">Transferase</keyword>
<dbReference type="InterPro" id="IPR000719">
    <property type="entry name" value="Prot_kinase_dom"/>
</dbReference>
<evidence type="ECO:0000256" key="1">
    <source>
        <dbReference type="ARBA" id="ARBA00004479"/>
    </source>
</evidence>
<keyword evidence="13" id="KW-0245">EGF-like domain</keyword>
<keyword evidence="6 14" id="KW-0547">Nucleotide-binding</keyword>
<comment type="subcellular location">
    <subcellularLocation>
        <location evidence="1">Membrane</location>
        <topology evidence="1">Single-pass type I membrane protein</topology>
    </subcellularLocation>
</comment>
<evidence type="ECO:0000256" key="11">
    <source>
        <dbReference type="ARBA" id="ARBA00023157"/>
    </source>
</evidence>
<keyword evidence="12" id="KW-0325">Glycoprotein</keyword>
<dbReference type="PROSITE" id="PS01187">
    <property type="entry name" value="EGF_CA"/>
    <property type="match status" value="1"/>
</dbReference>
<dbReference type="FunFam" id="1.10.510.10:FF:000084">
    <property type="entry name" value="Wall-associated receptor kinase 2"/>
    <property type="match status" value="1"/>
</dbReference>
<evidence type="ECO:0000259" key="17">
    <source>
        <dbReference type="PROSITE" id="PS50011"/>
    </source>
</evidence>
<evidence type="ECO:0000256" key="14">
    <source>
        <dbReference type="PROSITE-ProRule" id="PRU10141"/>
    </source>
</evidence>
<dbReference type="Proteomes" id="UP000017836">
    <property type="component" value="Unassembled WGS sequence"/>
</dbReference>
<dbReference type="SUPFAM" id="SSF56112">
    <property type="entry name" value="Protein kinase-like (PK-like)"/>
    <property type="match status" value="1"/>
</dbReference>
<dbReference type="InterPro" id="IPR017441">
    <property type="entry name" value="Protein_kinase_ATP_BS"/>
</dbReference>
<dbReference type="InterPro" id="IPR025287">
    <property type="entry name" value="WAK_GUB"/>
</dbReference>
<evidence type="ECO:0000256" key="4">
    <source>
        <dbReference type="ARBA" id="ARBA00022692"/>
    </source>
</evidence>
<dbReference type="Pfam" id="PF00069">
    <property type="entry name" value="Pkinase"/>
    <property type="match status" value="1"/>
</dbReference>
<dbReference type="eggNOG" id="ENOG502QQPF">
    <property type="taxonomic scope" value="Eukaryota"/>
</dbReference>
<evidence type="ECO:0000313" key="19">
    <source>
        <dbReference type="EMBL" id="ERN11416.1"/>
    </source>
</evidence>
<evidence type="ECO:0000256" key="3">
    <source>
        <dbReference type="ARBA" id="ARBA00022679"/>
    </source>
</evidence>
<evidence type="ECO:0000313" key="20">
    <source>
        <dbReference type="Proteomes" id="UP000017836"/>
    </source>
</evidence>
<dbReference type="InterPro" id="IPR000152">
    <property type="entry name" value="EGF-type_Asp/Asn_hydroxyl_site"/>
</dbReference>
<keyword evidence="2" id="KW-0723">Serine/threonine-protein kinase</keyword>
<keyword evidence="20" id="KW-1185">Reference proteome</keyword>
<proteinExistence type="predicted"/>
<dbReference type="PROSITE" id="PS00108">
    <property type="entry name" value="PROTEIN_KINASE_ST"/>
    <property type="match status" value="1"/>
</dbReference>
<dbReference type="PROSITE" id="PS50026">
    <property type="entry name" value="EGF_3"/>
    <property type="match status" value="1"/>
</dbReference>
<protein>
    <recommendedName>
        <fullName evidence="21">Protein kinase domain-containing protein</fullName>
    </recommendedName>
</protein>
<dbReference type="PROSITE" id="PS00107">
    <property type="entry name" value="PROTEIN_KINASE_ATP"/>
    <property type="match status" value="1"/>
</dbReference>
<dbReference type="Gene3D" id="2.10.25.10">
    <property type="entry name" value="Laminin"/>
    <property type="match status" value="2"/>
</dbReference>
<dbReference type="SMART" id="SM00181">
    <property type="entry name" value="EGF"/>
    <property type="match status" value="2"/>
</dbReference>
<organism evidence="19 20">
    <name type="scientific">Amborella trichopoda</name>
    <dbReference type="NCBI Taxonomy" id="13333"/>
    <lineage>
        <taxon>Eukaryota</taxon>
        <taxon>Viridiplantae</taxon>
        <taxon>Streptophyta</taxon>
        <taxon>Embryophyta</taxon>
        <taxon>Tracheophyta</taxon>
        <taxon>Spermatophyta</taxon>
        <taxon>Magnoliopsida</taxon>
        <taxon>Amborellales</taxon>
        <taxon>Amborellaceae</taxon>
        <taxon>Amborella</taxon>
    </lineage>
</organism>
<dbReference type="SUPFAM" id="SSF57196">
    <property type="entry name" value="EGF/Laminin"/>
    <property type="match status" value="1"/>
</dbReference>
<dbReference type="InterPro" id="IPR000742">
    <property type="entry name" value="EGF"/>
</dbReference>
<dbReference type="PROSITE" id="PS00010">
    <property type="entry name" value="ASX_HYDROXYL"/>
    <property type="match status" value="1"/>
</dbReference>
<keyword evidence="8 14" id="KW-0067">ATP-binding</keyword>
<keyword evidence="7" id="KW-0418">Kinase</keyword>
<evidence type="ECO:0000256" key="10">
    <source>
        <dbReference type="ARBA" id="ARBA00023136"/>
    </source>
</evidence>
<evidence type="ECO:0000256" key="5">
    <source>
        <dbReference type="ARBA" id="ARBA00022729"/>
    </source>
</evidence>
<evidence type="ECO:0000256" key="9">
    <source>
        <dbReference type="ARBA" id="ARBA00022989"/>
    </source>
</evidence>
<name>W1PUN2_AMBTC</name>
<dbReference type="GO" id="GO:0005509">
    <property type="term" value="F:calcium ion binding"/>
    <property type="evidence" value="ECO:0007669"/>
    <property type="project" value="InterPro"/>
</dbReference>
<dbReference type="Gramene" id="ERN11416">
    <property type="protein sequence ID" value="ERN11416"/>
    <property type="gene ID" value="AMTR_s00022p00031870"/>
</dbReference>
<dbReference type="HOGENOM" id="CLU_000288_43_5_1"/>
<evidence type="ECO:0000256" key="15">
    <source>
        <dbReference type="SAM" id="Phobius"/>
    </source>
</evidence>
<dbReference type="EMBL" id="KI392687">
    <property type="protein sequence ID" value="ERN11416.1"/>
    <property type="molecule type" value="Genomic_DNA"/>
</dbReference>
<evidence type="ECO:0000256" key="8">
    <source>
        <dbReference type="ARBA" id="ARBA00022840"/>
    </source>
</evidence>
<evidence type="ECO:0000256" key="12">
    <source>
        <dbReference type="ARBA" id="ARBA00023180"/>
    </source>
</evidence>
<keyword evidence="11" id="KW-1015">Disulfide bond</keyword>
<dbReference type="InterPro" id="IPR045274">
    <property type="entry name" value="WAK-like"/>
</dbReference>
<dbReference type="InterPro" id="IPR008271">
    <property type="entry name" value="Ser/Thr_kinase_AS"/>
</dbReference>
<dbReference type="SMART" id="SM00179">
    <property type="entry name" value="EGF_CA"/>
    <property type="match status" value="1"/>
</dbReference>
<dbReference type="InterPro" id="IPR001881">
    <property type="entry name" value="EGF-like_Ca-bd_dom"/>
</dbReference>
<evidence type="ECO:0000256" key="6">
    <source>
        <dbReference type="ARBA" id="ARBA00022741"/>
    </source>
</evidence>
<keyword evidence="10 15" id="KW-0472">Membrane</keyword>
<feature type="domain" description="EGF-like" evidence="18">
    <location>
        <begin position="291"/>
        <end position="328"/>
    </location>
</feature>
<keyword evidence="5 16" id="KW-0732">Signal</keyword>
<reference evidence="20" key="1">
    <citation type="journal article" date="2013" name="Science">
        <title>The Amborella genome and the evolution of flowering plants.</title>
        <authorList>
            <consortium name="Amborella Genome Project"/>
        </authorList>
    </citation>
    <scope>NUCLEOTIDE SEQUENCE [LARGE SCALE GENOMIC DNA]</scope>
</reference>
<dbReference type="InterPro" id="IPR018097">
    <property type="entry name" value="EGF_Ca-bd_CS"/>
</dbReference>
<dbReference type="OMA" id="PSTRTMD"/>
<dbReference type="GO" id="GO:0004674">
    <property type="term" value="F:protein serine/threonine kinase activity"/>
    <property type="evidence" value="ECO:0007669"/>
    <property type="project" value="UniProtKB-KW"/>
</dbReference>
<dbReference type="GO" id="GO:0005886">
    <property type="term" value="C:plasma membrane"/>
    <property type="evidence" value="ECO:0000318"/>
    <property type="project" value="GO_Central"/>
</dbReference>
<dbReference type="SMART" id="SM00220">
    <property type="entry name" value="S_TKc"/>
    <property type="match status" value="1"/>
</dbReference>
<feature type="signal peptide" evidence="16">
    <location>
        <begin position="1"/>
        <end position="35"/>
    </location>
</feature>
<gene>
    <name evidence="19" type="ORF">AMTR_s00022p00031870</name>
</gene>
<dbReference type="PANTHER" id="PTHR27005">
    <property type="entry name" value="WALL-ASSOCIATED RECEPTOR KINASE-LIKE 21"/>
    <property type="match status" value="1"/>
</dbReference>
<dbReference type="GO" id="GO:0007166">
    <property type="term" value="P:cell surface receptor signaling pathway"/>
    <property type="evidence" value="ECO:0000318"/>
    <property type="project" value="GO_Central"/>
</dbReference>
<evidence type="ECO:0000256" key="2">
    <source>
        <dbReference type="ARBA" id="ARBA00022527"/>
    </source>
</evidence>
<keyword evidence="9 15" id="KW-1133">Transmembrane helix</keyword>
<feature type="binding site" evidence="14">
    <location>
        <position position="442"/>
    </location>
    <ligand>
        <name>ATP</name>
        <dbReference type="ChEBI" id="CHEBI:30616"/>
    </ligand>
</feature>
<evidence type="ECO:0000256" key="7">
    <source>
        <dbReference type="ARBA" id="ARBA00022777"/>
    </source>
</evidence>
<dbReference type="PROSITE" id="PS50011">
    <property type="entry name" value="PROTEIN_KINASE_DOM"/>
    <property type="match status" value="1"/>
</dbReference>
<dbReference type="InterPro" id="IPR011009">
    <property type="entry name" value="Kinase-like_dom_sf"/>
</dbReference>
<comment type="caution">
    <text evidence="13">Lacks conserved residue(s) required for the propagation of feature annotation.</text>
</comment>
<feature type="chain" id="PRO_5004807844" description="Protein kinase domain-containing protein" evidence="16">
    <location>
        <begin position="36"/>
        <end position="735"/>
    </location>
</feature>
<evidence type="ECO:0000259" key="18">
    <source>
        <dbReference type="PROSITE" id="PS50026"/>
    </source>
</evidence>
<dbReference type="CDD" id="cd00054">
    <property type="entry name" value="EGF_CA"/>
    <property type="match status" value="1"/>
</dbReference>
<evidence type="ECO:0000256" key="16">
    <source>
        <dbReference type="SAM" id="SignalP"/>
    </source>
</evidence>
<dbReference type="Gene3D" id="1.10.510.10">
    <property type="entry name" value="Transferase(Phosphotransferase) domain 1"/>
    <property type="match status" value="1"/>
</dbReference>
<dbReference type="GO" id="GO:0030247">
    <property type="term" value="F:polysaccharide binding"/>
    <property type="evidence" value="ECO:0007669"/>
    <property type="project" value="InterPro"/>
</dbReference>
<dbReference type="PANTHER" id="PTHR27005:SF283">
    <property type="entry name" value="OS02G0633066 PROTEIN"/>
    <property type="match status" value="1"/>
</dbReference>
<accession>W1PUN2</accession>
<evidence type="ECO:0000256" key="13">
    <source>
        <dbReference type="PROSITE-ProRule" id="PRU00076"/>
    </source>
</evidence>
<feature type="transmembrane region" description="Helical" evidence="15">
    <location>
        <begin position="339"/>
        <end position="364"/>
    </location>
</feature>